<evidence type="ECO:0000256" key="2">
    <source>
        <dbReference type="ARBA" id="ARBA00022723"/>
    </source>
</evidence>
<dbReference type="FunFam" id="2.60.120.330:FF:000079">
    <property type="entry name" value="Protein SRG1"/>
    <property type="match status" value="1"/>
</dbReference>
<keyword evidence="6" id="KW-0223">Dioxygenase</keyword>
<keyword evidence="7" id="KW-1185">Reference proteome</keyword>
<evidence type="ECO:0000313" key="6">
    <source>
        <dbReference type="EMBL" id="EFJ33358.1"/>
    </source>
</evidence>
<dbReference type="PROSITE" id="PS51471">
    <property type="entry name" value="FE2OG_OXY"/>
    <property type="match status" value="1"/>
</dbReference>
<dbReference type="AlphaFoldDB" id="D8R3W5"/>
<dbReference type="InParanoid" id="D8R3W5"/>
<dbReference type="GO" id="GO:0051213">
    <property type="term" value="F:dioxygenase activity"/>
    <property type="evidence" value="ECO:0007669"/>
    <property type="project" value="UniProtKB-KW"/>
</dbReference>
<dbReference type="Gene3D" id="2.60.120.330">
    <property type="entry name" value="B-lactam Antibiotic, Isopenicillin N Synthase, Chain"/>
    <property type="match status" value="1"/>
</dbReference>
<proteinExistence type="inferred from homology"/>
<dbReference type="KEGG" id="smo:SELMODRAFT_453224"/>
<dbReference type="OMA" id="LPQIYVK"/>
<name>D8R3W5_SELML</name>
<dbReference type="Gramene" id="EFJ33358">
    <property type="protein sequence ID" value="EFJ33358"/>
    <property type="gene ID" value="SELMODRAFT_453224"/>
</dbReference>
<sequence length="393" mass="44548">MALPNQRCSNSCSFCKNVSKCLSYTESARNSRKYIKTQCYLKPKSYQRKTMEILPLHLGVKNLVDSGLHKVPDIYIQSKEGRPNAVHREESFPVLDLGAALNSSKARAALVSQIREACVNWGFFQVINHGVPHSLVDEMQSVAREFHALPNEEKMRYFSTDIESRMRYGTSFNITQDKVFSWRDFLRHSCLPLSEIQNLWPDKPGSYRKVTANYSTRVRNLAKFILELISESLDLPKDYIDKAFNGCSQVMALNFYPACPEPDLVLGIAPHSDPGSITLLLQDHVEGLQVMHGNEWYSVKPIPYSFVVNLGDQIQILSNDKYKSPEHRAVVNSSEDRMSIPVAMGPSWESLVLPASELVEGSPVFKPMVYRDYMAAMQAGGLHRKWVLDALRI</sequence>
<organism evidence="7">
    <name type="scientific">Selaginella moellendorffii</name>
    <name type="common">Spikemoss</name>
    <dbReference type="NCBI Taxonomy" id="88036"/>
    <lineage>
        <taxon>Eukaryota</taxon>
        <taxon>Viridiplantae</taxon>
        <taxon>Streptophyta</taxon>
        <taxon>Embryophyta</taxon>
        <taxon>Tracheophyta</taxon>
        <taxon>Lycopodiopsida</taxon>
        <taxon>Selaginellales</taxon>
        <taxon>Selaginellaceae</taxon>
        <taxon>Selaginella</taxon>
    </lineage>
</organism>
<evidence type="ECO:0000256" key="1">
    <source>
        <dbReference type="ARBA" id="ARBA00008056"/>
    </source>
</evidence>
<dbReference type="InterPro" id="IPR026992">
    <property type="entry name" value="DIOX_N"/>
</dbReference>
<dbReference type="InterPro" id="IPR027443">
    <property type="entry name" value="IPNS-like_sf"/>
</dbReference>
<feature type="domain" description="Fe2OG dioxygenase" evidence="5">
    <location>
        <begin position="243"/>
        <end position="346"/>
    </location>
</feature>
<accession>D8R3W5</accession>
<dbReference type="SUPFAM" id="SSF51197">
    <property type="entry name" value="Clavaminate synthase-like"/>
    <property type="match status" value="1"/>
</dbReference>
<dbReference type="HOGENOM" id="CLU_010119_16_3_1"/>
<dbReference type="eggNOG" id="KOG0143">
    <property type="taxonomic scope" value="Eukaryota"/>
</dbReference>
<evidence type="ECO:0000313" key="7">
    <source>
        <dbReference type="Proteomes" id="UP000001514"/>
    </source>
</evidence>
<dbReference type="EMBL" id="GL377571">
    <property type="protein sequence ID" value="EFJ33358.1"/>
    <property type="molecule type" value="Genomic_DNA"/>
</dbReference>
<dbReference type="GO" id="GO:0046872">
    <property type="term" value="F:metal ion binding"/>
    <property type="evidence" value="ECO:0007669"/>
    <property type="project" value="UniProtKB-KW"/>
</dbReference>
<dbReference type="Pfam" id="PF03171">
    <property type="entry name" value="2OG-FeII_Oxy"/>
    <property type="match status" value="1"/>
</dbReference>
<evidence type="ECO:0000259" key="5">
    <source>
        <dbReference type="PROSITE" id="PS51471"/>
    </source>
</evidence>
<dbReference type="Proteomes" id="UP000001514">
    <property type="component" value="Unassembled WGS sequence"/>
</dbReference>
<comment type="similarity">
    <text evidence="1 4">Belongs to the iron/ascorbate-dependent oxidoreductase family.</text>
</comment>
<protein>
    <submittedName>
        <fullName evidence="6">2-oxoacid-dependent dioxygenase</fullName>
    </submittedName>
</protein>
<dbReference type="InterPro" id="IPR005123">
    <property type="entry name" value="Oxoglu/Fe-dep_dioxygenase_dom"/>
</dbReference>
<dbReference type="OrthoDB" id="288590at2759"/>
<gene>
    <name evidence="6" type="ORF">SELMODRAFT_453224</name>
</gene>
<dbReference type="InterPro" id="IPR050295">
    <property type="entry name" value="Plant_2OG-oxidoreductases"/>
</dbReference>
<reference evidence="6 7" key="1">
    <citation type="journal article" date="2011" name="Science">
        <title>The Selaginella genome identifies genetic changes associated with the evolution of vascular plants.</title>
        <authorList>
            <person name="Banks J.A."/>
            <person name="Nishiyama T."/>
            <person name="Hasebe M."/>
            <person name="Bowman J.L."/>
            <person name="Gribskov M."/>
            <person name="dePamphilis C."/>
            <person name="Albert V.A."/>
            <person name="Aono N."/>
            <person name="Aoyama T."/>
            <person name="Ambrose B.A."/>
            <person name="Ashton N.W."/>
            <person name="Axtell M.J."/>
            <person name="Barker E."/>
            <person name="Barker M.S."/>
            <person name="Bennetzen J.L."/>
            <person name="Bonawitz N.D."/>
            <person name="Chapple C."/>
            <person name="Cheng C."/>
            <person name="Correa L.G."/>
            <person name="Dacre M."/>
            <person name="DeBarry J."/>
            <person name="Dreyer I."/>
            <person name="Elias M."/>
            <person name="Engstrom E.M."/>
            <person name="Estelle M."/>
            <person name="Feng L."/>
            <person name="Finet C."/>
            <person name="Floyd S.K."/>
            <person name="Frommer W.B."/>
            <person name="Fujita T."/>
            <person name="Gramzow L."/>
            <person name="Gutensohn M."/>
            <person name="Harholt J."/>
            <person name="Hattori M."/>
            <person name="Heyl A."/>
            <person name="Hirai T."/>
            <person name="Hiwatashi Y."/>
            <person name="Ishikawa M."/>
            <person name="Iwata M."/>
            <person name="Karol K.G."/>
            <person name="Koehler B."/>
            <person name="Kolukisaoglu U."/>
            <person name="Kubo M."/>
            <person name="Kurata T."/>
            <person name="Lalonde S."/>
            <person name="Li K."/>
            <person name="Li Y."/>
            <person name="Litt A."/>
            <person name="Lyons E."/>
            <person name="Manning G."/>
            <person name="Maruyama T."/>
            <person name="Michael T.P."/>
            <person name="Mikami K."/>
            <person name="Miyazaki S."/>
            <person name="Morinaga S."/>
            <person name="Murata T."/>
            <person name="Mueller-Roeber B."/>
            <person name="Nelson D.R."/>
            <person name="Obara M."/>
            <person name="Oguri Y."/>
            <person name="Olmstead R.G."/>
            <person name="Onodera N."/>
            <person name="Petersen B.L."/>
            <person name="Pils B."/>
            <person name="Prigge M."/>
            <person name="Rensing S.A."/>
            <person name="Riano-Pachon D.M."/>
            <person name="Roberts A.W."/>
            <person name="Sato Y."/>
            <person name="Scheller H.V."/>
            <person name="Schulz B."/>
            <person name="Schulz C."/>
            <person name="Shakirov E.V."/>
            <person name="Shibagaki N."/>
            <person name="Shinohara N."/>
            <person name="Shippen D.E."/>
            <person name="Soerensen I."/>
            <person name="Sotooka R."/>
            <person name="Sugimoto N."/>
            <person name="Sugita M."/>
            <person name="Sumikawa N."/>
            <person name="Tanurdzic M."/>
            <person name="Theissen G."/>
            <person name="Ulvskov P."/>
            <person name="Wakazuki S."/>
            <person name="Weng J.K."/>
            <person name="Willats W.W."/>
            <person name="Wipf D."/>
            <person name="Wolf P.G."/>
            <person name="Yang L."/>
            <person name="Zimmer A.D."/>
            <person name="Zhu Q."/>
            <person name="Mitros T."/>
            <person name="Hellsten U."/>
            <person name="Loque D."/>
            <person name="Otillar R."/>
            <person name="Salamov A."/>
            <person name="Schmutz J."/>
            <person name="Shapiro H."/>
            <person name="Lindquist E."/>
            <person name="Lucas S."/>
            <person name="Rokhsar D."/>
            <person name="Grigoriev I.V."/>
        </authorList>
    </citation>
    <scope>NUCLEOTIDE SEQUENCE [LARGE SCALE GENOMIC DNA]</scope>
</reference>
<dbReference type="PANTHER" id="PTHR47991">
    <property type="entry name" value="OXOGLUTARATE/IRON-DEPENDENT DIOXYGENASE"/>
    <property type="match status" value="1"/>
</dbReference>
<evidence type="ECO:0000256" key="4">
    <source>
        <dbReference type="RuleBase" id="RU003682"/>
    </source>
</evidence>
<dbReference type="InterPro" id="IPR044861">
    <property type="entry name" value="IPNS-like_FE2OG_OXY"/>
</dbReference>
<keyword evidence="2 4" id="KW-0479">Metal-binding</keyword>
<keyword evidence="4" id="KW-0560">Oxidoreductase</keyword>
<keyword evidence="3 4" id="KW-0408">Iron</keyword>
<evidence type="ECO:0000256" key="3">
    <source>
        <dbReference type="ARBA" id="ARBA00023004"/>
    </source>
</evidence>
<dbReference type="Pfam" id="PF14226">
    <property type="entry name" value="DIOX_N"/>
    <property type="match status" value="1"/>
</dbReference>